<sequence>MRYVHALCVKLCLLPAIRSVSFSIRFIATTLVVATLVVATYHHGKLFAFHLVDKLRTSNATGVAITQNYHFLHNLNLTQTSTTKMISSNLDRLIHSVVNI</sequence>
<accession>A0A0H3ZPY0</accession>
<dbReference type="EMBL" id="KP795572">
    <property type="protein sequence ID" value="AKN38275.1"/>
    <property type="molecule type" value="Genomic_DNA"/>
</dbReference>
<protein>
    <submittedName>
        <fullName evidence="1">Uncharacterized protein</fullName>
    </submittedName>
</protein>
<evidence type="ECO:0000313" key="1">
    <source>
        <dbReference type="EMBL" id="AKN38275.1"/>
    </source>
</evidence>
<reference evidence="1" key="1">
    <citation type="journal article" date="2015" name="MBio">
        <title>Eco-Evolutionary Dynamics of Episomes among Ecologically Cohesive Bacterial Populations.</title>
        <authorList>
            <person name="Xue H."/>
            <person name="Cordero O.X."/>
            <person name="Camas F.M."/>
            <person name="Trimble W."/>
            <person name="Meyer F."/>
            <person name="Guglielmini J."/>
            <person name="Rocha E.P."/>
            <person name="Polz M.F."/>
        </authorList>
    </citation>
    <scope>NUCLEOTIDE SEQUENCE</scope>
    <source>
        <strain evidence="1">FF_145</strain>
    </source>
</reference>
<name>A0A0H3ZPY0_VIBSP</name>
<dbReference type="AlphaFoldDB" id="A0A0H3ZPY0"/>
<organism evidence="1">
    <name type="scientific">Vibrio splendidus</name>
    <dbReference type="NCBI Taxonomy" id="29497"/>
    <lineage>
        <taxon>Bacteria</taxon>
        <taxon>Pseudomonadati</taxon>
        <taxon>Pseudomonadota</taxon>
        <taxon>Gammaproteobacteria</taxon>
        <taxon>Vibrionales</taxon>
        <taxon>Vibrionaceae</taxon>
        <taxon>Vibrio</taxon>
    </lineage>
</organism>
<proteinExistence type="predicted"/>